<evidence type="ECO:0000313" key="2">
    <source>
        <dbReference type="EMBL" id="CAE7322864.1"/>
    </source>
</evidence>
<feature type="region of interest" description="Disordered" evidence="1">
    <location>
        <begin position="200"/>
        <end position="255"/>
    </location>
</feature>
<feature type="compositionally biased region" description="Basic residues" evidence="1">
    <location>
        <begin position="203"/>
        <end position="218"/>
    </location>
</feature>
<evidence type="ECO:0000313" key="3">
    <source>
        <dbReference type="Proteomes" id="UP000604046"/>
    </source>
</evidence>
<accession>A0A812NT61</accession>
<name>A0A812NT61_9DINO</name>
<protein>
    <submittedName>
        <fullName evidence="2">Uncharacterized protein</fullName>
    </submittedName>
</protein>
<sequence length="279" mass="30334">MAKRACFELPLFVEQELRMVPLGQNRLAMGSVLRRVTQLCEAAPRLPEALTRLRADMLRSAAVFSSQCPCAVNLLLLHQPLWDRDMPLFRKASKTDEGRKVRLWYGSPASGLYMDTLSIAQAFSLQANAAMASTLLGENHEKKYRVGGSYNPSDTATTVKLEALSPEGKGGEPGRALRVAVLPRLQPVASDNAARQPVLTARTSKRGKPAKATPKKTRSATASLTGDVGKATPAKSASMKSLPWSPASSCLPATQPRSPWVEKMRARLKKVHRCTSEDA</sequence>
<dbReference type="Proteomes" id="UP000604046">
    <property type="component" value="Unassembled WGS sequence"/>
</dbReference>
<evidence type="ECO:0000256" key="1">
    <source>
        <dbReference type="SAM" id="MobiDB-lite"/>
    </source>
</evidence>
<feature type="compositionally biased region" description="Polar residues" evidence="1">
    <location>
        <begin position="246"/>
        <end position="255"/>
    </location>
</feature>
<proteinExistence type="predicted"/>
<organism evidence="2 3">
    <name type="scientific">Symbiodinium natans</name>
    <dbReference type="NCBI Taxonomy" id="878477"/>
    <lineage>
        <taxon>Eukaryota</taxon>
        <taxon>Sar</taxon>
        <taxon>Alveolata</taxon>
        <taxon>Dinophyceae</taxon>
        <taxon>Suessiales</taxon>
        <taxon>Symbiodiniaceae</taxon>
        <taxon>Symbiodinium</taxon>
    </lineage>
</organism>
<gene>
    <name evidence="2" type="ORF">SNAT2548_LOCUS16916</name>
</gene>
<comment type="caution">
    <text evidence="2">The sequence shown here is derived from an EMBL/GenBank/DDBJ whole genome shotgun (WGS) entry which is preliminary data.</text>
</comment>
<keyword evidence="3" id="KW-1185">Reference proteome</keyword>
<reference evidence="2" key="1">
    <citation type="submission" date="2021-02" db="EMBL/GenBank/DDBJ databases">
        <authorList>
            <person name="Dougan E. K."/>
            <person name="Rhodes N."/>
            <person name="Thang M."/>
            <person name="Chan C."/>
        </authorList>
    </citation>
    <scope>NUCLEOTIDE SEQUENCE</scope>
</reference>
<dbReference type="EMBL" id="CAJNDS010002095">
    <property type="protein sequence ID" value="CAE7322864.1"/>
    <property type="molecule type" value="Genomic_DNA"/>
</dbReference>
<dbReference type="AlphaFoldDB" id="A0A812NT61"/>